<evidence type="ECO:0000259" key="12">
    <source>
        <dbReference type="PROSITE" id="PS50887"/>
    </source>
</evidence>
<dbReference type="InterPro" id="IPR043128">
    <property type="entry name" value="Rev_trsase/Diguanyl_cyclase"/>
</dbReference>
<evidence type="ECO:0000256" key="3">
    <source>
        <dbReference type="ARBA" id="ARBA00022679"/>
    </source>
</evidence>
<dbReference type="GO" id="GO:0005524">
    <property type="term" value="F:ATP binding"/>
    <property type="evidence" value="ECO:0007669"/>
    <property type="project" value="UniProtKB-KW"/>
</dbReference>
<feature type="domain" description="GGDEF" evidence="12">
    <location>
        <begin position="560"/>
        <end position="712"/>
    </location>
</feature>
<evidence type="ECO:0000256" key="8">
    <source>
        <dbReference type="ARBA" id="ARBA00022839"/>
    </source>
</evidence>
<organism evidence="13">
    <name type="scientific">Desulfacinum infernum</name>
    <dbReference type="NCBI Taxonomy" id="35837"/>
    <lineage>
        <taxon>Bacteria</taxon>
        <taxon>Pseudomonadati</taxon>
        <taxon>Thermodesulfobacteriota</taxon>
        <taxon>Syntrophobacteria</taxon>
        <taxon>Syntrophobacterales</taxon>
        <taxon>Syntrophobacteraceae</taxon>
        <taxon>Desulfacinum</taxon>
    </lineage>
</organism>
<evidence type="ECO:0000256" key="1">
    <source>
        <dbReference type="ARBA" id="ARBA00005700"/>
    </source>
</evidence>
<accession>A0A832A8V9</accession>
<dbReference type="InterPro" id="IPR000160">
    <property type="entry name" value="GGDEF_dom"/>
</dbReference>
<dbReference type="NCBIfam" id="TIGR02578">
    <property type="entry name" value="cas_TM1811_Csm1"/>
    <property type="match status" value="1"/>
</dbReference>
<evidence type="ECO:0000256" key="11">
    <source>
        <dbReference type="ARBA" id="ARBA00032922"/>
    </source>
</evidence>
<evidence type="ECO:0000256" key="7">
    <source>
        <dbReference type="ARBA" id="ARBA00022801"/>
    </source>
</evidence>
<dbReference type="InterPro" id="IPR052117">
    <property type="entry name" value="Cas10/Csm1_subtype-III-A"/>
</dbReference>
<keyword evidence="10" id="KW-0051">Antiviral defense</keyword>
<dbReference type="Gene3D" id="1.10.3210.10">
    <property type="entry name" value="Hypothetical protein af1432"/>
    <property type="match status" value="1"/>
</dbReference>
<keyword evidence="8" id="KW-0269">Exonuclease</keyword>
<dbReference type="InterPro" id="IPR054767">
    <property type="entry name" value="Cas10-Cmr2_palm2"/>
</dbReference>
<comment type="caution">
    <text evidence="13">The sequence shown here is derived from an EMBL/GenBank/DDBJ whole genome shotgun (WGS) entry which is preliminary data.</text>
</comment>
<evidence type="ECO:0000256" key="4">
    <source>
        <dbReference type="ARBA" id="ARBA00022722"/>
    </source>
</evidence>
<dbReference type="InterPro" id="IPR041062">
    <property type="entry name" value="Csm1_B"/>
</dbReference>
<dbReference type="EMBL" id="DSTK01000041">
    <property type="protein sequence ID" value="HFK98765.1"/>
    <property type="molecule type" value="Genomic_DNA"/>
</dbReference>
<reference evidence="13" key="1">
    <citation type="journal article" date="2020" name="mSystems">
        <title>Genome- and Community-Level Interaction Insights into Carbon Utilization and Element Cycling Functions of Hydrothermarchaeota in Hydrothermal Sediment.</title>
        <authorList>
            <person name="Zhou Z."/>
            <person name="Liu Y."/>
            <person name="Xu W."/>
            <person name="Pan J."/>
            <person name="Luo Z.H."/>
            <person name="Li M."/>
        </authorList>
    </citation>
    <scope>NUCLEOTIDE SEQUENCE [LARGE SCALE GENOMIC DNA]</scope>
    <source>
        <strain evidence="13">SpSt-456</strain>
    </source>
</reference>
<dbReference type="Gene3D" id="3.30.70.270">
    <property type="match status" value="1"/>
</dbReference>
<dbReference type="AlphaFoldDB" id="A0A832A8V9"/>
<evidence type="ECO:0000313" key="13">
    <source>
        <dbReference type="EMBL" id="HFK98765.1"/>
    </source>
</evidence>
<dbReference type="PANTHER" id="PTHR36528:SF1">
    <property type="entry name" value="CRISPR SYSTEM SINGLE-STRAND-SPECIFIC DEOXYRIBONUCLEASE CAS10_CSM1 (SUBTYPE III-A)"/>
    <property type="match status" value="1"/>
</dbReference>
<dbReference type="CDD" id="cd09680">
    <property type="entry name" value="Cas10_III"/>
    <property type="match status" value="1"/>
</dbReference>
<dbReference type="PROSITE" id="PS50887">
    <property type="entry name" value="GGDEF"/>
    <property type="match status" value="1"/>
</dbReference>
<protein>
    <recommendedName>
        <fullName evidence="2">CRISPR system single-strand-specific deoxyribonuclease Cas10/Csm1 (subtype III-A)</fullName>
    </recommendedName>
    <alternativeName>
        <fullName evidence="11">Cyclic oligoadenylate synthase</fullName>
    </alternativeName>
</protein>
<dbReference type="InterPro" id="IPR013408">
    <property type="entry name" value="Cas10/Csm1"/>
</dbReference>
<keyword evidence="4" id="KW-0540">Nuclease</keyword>
<dbReference type="GO" id="GO:0004519">
    <property type="term" value="F:endonuclease activity"/>
    <property type="evidence" value="ECO:0007669"/>
    <property type="project" value="UniProtKB-KW"/>
</dbReference>
<dbReference type="Pfam" id="PF22335">
    <property type="entry name" value="Cas10-Cmr2_palm2"/>
    <property type="match status" value="1"/>
</dbReference>
<evidence type="ECO:0000256" key="2">
    <source>
        <dbReference type="ARBA" id="ARBA00014333"/>
    </source>
</evidence>
<evidence type="ECO:0000256" key="5">
    <source>
        <dbReference type="ARBA" id="ARBA00022741"/>
    </source>
</evidence>
<gene>
    <name evidence="13" type="primary">cas10</name>
    <name evidence="13" type="ORF">ENS06_15750</name>
</gene>
<sequence>MLSREQRHFLCLAGLFHDVGKFKQRAGHSDDRGLTHGEIGYRWLRAHYGETLIALGAKNHHASDEDVWSVNDFLVLYEADNCSASERHSIYDKTRDVSASWQRDVPLACVFSRVRNPHEDEPKTAAPAAYWELPSRSGPALGWHPPKTTEGKNPPEAYQALWQGFDLEFDALKSRGNHRNVDAVLHLLEKYTGCIPSMTLRVKGADDRQTYRKHPDVSLFDHLKTTAAFALCLADFCGEKYGDAWSRRPLKEELTGPETWAPDAECPFLLVGGDLSGVQRFLYTISSKGALKSLKGRSFFLELFLEHAVDAVLEALGLFRCNVIFTGGGHFYLVAANTRKTEDALQKVADRLNRYLFDDFNGALELFVRWVPFRKADLRDVTGPWQRLSGALEEAKKRKGENFLAELLGDPLDPHPDCYTDKCQVCGREDRALESLSIRETAIPVCEPCRAQYILGDLLQQAARRGQAPVIYRWNRKPDGIPRERYVRIDDRFYQPAAGPFERNRGDWHDHADAVFHVNDWDVSHYRHPGSRPLFAGIYLPPEDAPRDLETMAEEGFGIARIGVVRMDVDRLGRIFSLALPEGERTFSLTASLSRQLSLFFKYHINGVLEGAAGYPKKTRLADRPEGPRLATVVYSGGDDLFLIGHWLDVLEAALDVERAFAAFTANPFITVSAGMAVGSAHEPVYRLAEAAGDAEERAKGAGRQAFTLLGRHTFPWKDPKRPDVAKVREALQHLEPFTEAAGTSLKTRPNGLSKGFYYKLLHLVRRQRRDGVWVLPKLAYLFGRTRVGGPLEKDWIALKHYIFSSKADGWRHVEAALLILLMMMREGGSKP</sequence>
<dbReference type="Pfam" id="PF18211">
    <property type="entry name" value="Csm1_B"/>
    <property type="match status" value="1"/>
</dbReference>
<evidence type="ECO:0000256" key="10">
    <source>
        <dbReference type="ARBA" id="ARBA00023118"/>
    </source>
</evidence>
<proteinExistence type="inferred from homology"/>
<dbReference type="PANTHER" id="PTHR36528">
    <property type="entry name" value="CRISPR SYSTEM SINGLE-STRAND-SPECIFIC DEOXYRIBONUCLEASE CAS10/CSM1 (SUBTYPE III-A)"/>
    <property type="match status" value="1"/>
</dbReference>
<keyword evidence="3" id="KW-0808">Transferase</keyword>
<comment type="similarity">
    <text evidence="1">Belongs to the CRISPR-associated Cas10/Csm1 family.</text>
</comment>
<dbReference type="GO" id="GO:0016740">
    <property type="term" value="F:transferase activity"/>
    <property type="evidence" value="ECO:0007669"/>
    <property type="project" value="UniProtKB-KW"/>
</dbReference>
<keyword evidence="7" id="KW-0378">Hydrolase</keyword>
<dbReference type="GO" id="GO:0051607">
    <property type="term" value="P:defense response to virus"/>
    <property type="evidence" value="ECO:0007669"/>
    <property type="project" value="UniProtKB-KW"/>
</dbReference>
<keyword evidence="6" id="KW-0255">Endonuclease</keyword>
<evidence type="ECO:0000256" key="9">
    <source>
        <dbReference type="ARBA" id="ARBA00022840"/>
    </source>
</evidence>
<keyword evidence="9" id="KW-0067">ATP-binding</keyword>
<dbReference type="SUPFAM" id="SSF109604">
    <property type="entry name" value="HD-domain/PDEase-like"/>
    <property type="match status" value="1"/>
</dbReference>
<evidence type="ECO:0000256" key="6">
    <source>
        <dbReference type="ARBA" id="ARBA00022759"/>
    </source>
</evidence>
<keyword evidence="5" id="KW-0547">Nucleotide-binding</keyword>
<dbReference type="GO" id="GO:0004527">
    <property type="term" value="F:exonuclease activity"/>
    <property type="evidence" value="ECO:0007669"/>
    <property type="project" value="UniProtKB-KW"/>
</dbReference>
<name>A0A832A8V9_9BACT</name>